<keyword evidence="4" id="KW-1185">Reference proteome</keyword>
<dbReference type="Pfam" id="PF07331">
    <property type="entry name" value="TctB"/>
    <property type="match status" value="1"/>
</dbReference>
<keyword evidence="1" id="KW-1133">Transmembrane helix</keyword>
<feature type="transmembrane region" description="Helical" evidence="1">
    <location>
        <begin position="48"/>
        <end position="67"/>
    </location>
</feature>
<name>A0A0M6XLL9_9RHOB</name>
<dbReference type="Proteomes" id="UP000048908">
    <property type="component" value="Unassembled WGS sequence"/>
</dbReference>
<accession>A0A0M6XLL9</accession>
<dbReference type="AlphaFoldDB" id="A0A0M6XLL9"/>
<evidence type="ECO:0000259" key="2">
    <source>
        <dbReference type="Pfam" id="PF07331"/>
    </source>
</evidence>
<protein>
    <submittedName>
        <fullName evidence="3">Tripartite tricarboxylate transporter TctB family protein</fullName>
    </submittedName>
</protein>
<feature type="domain" description="DUF1468" evidence="2">
    <location>
        <begin position="19"/>
        <end position="147"/>
    </location>
</feature>
<feature type="transmembrane region" description="Helical" evidence="1">
    <location>
        <begin position="125"/>
        <end position="149"/>
    </location>
</feature>
<dbReference type="STRING" id="282197.SAMN04488517_104187"/>
<dbReference type="OrthoDB" id="5519430at2"/>
<keyword evidence="1" id="KW-0812">Transmembrane</keyword>
<evidence type="ECO:0000313" key="3">
    <source>
        <dbReference type="EMBL" id="CTQ32046.1"/>
    </source>
</evidence>
<dbReference type="EMBL" id="CXPG01000012">
    <property type="protein sequence ID" value="CTQ32046.1"/>
    <property type="molecule type" value="Genomic_DNA"/>
</dbReference>
<evidence type="ECO:0000313" key="4">
    <source>
        <dbReference type="Proteomes" id="UP000048908"/>
    </source>
</evidence>
<proteinExistence type="predicted"/>
<sequence length="155" mass="16101">MRGATRVNLSKGKGDRLFGVVVVLGALAYANAALNLQVGFLTDPVGSKTFPLLVAGVCLICGLVMVLKPDPDPKFPSGATWGLMAVAVLTLVAYAYMLKPLGFLLPTTVAAAILSYLIEPRAKFAALAGIGLSIGLFVLFRFVLGLGLVGLPRGL</sequence>
<feature type="transmembrane region" description="Helical" evidence="1">
    <location>
        <begin position="79"/>
        <end position="97"/>
    </location>
</feature>
<dbReference type="RefSeq" id="WP_055681503.1">
    <property type="nucleotide sequence ID" value="NZ_FOOS01000004.1"/>
</dbReference>
<gene>
    <name evidence="3" type="ORF">JAN5088_00807</name>
</gene>
<keyword evidence="1" id="KW-0472">Membrane</keyword>
<organism evidence="3 4">
    <name type="scientific">Jannaschia rubra</name>
    <dbReference type="NCBI Taxonomy" id="282197"/>
    <lineage>
        <taxon>Bacteria</taxon>
        <taxon>Pseudomonadati</taxon>
        <taxon>Pseudomonadota</taxon>
        <taxon>Alphaproteobacteria</taxon>
        <taxon>Rhodobacterales</taxon>
        <taxon>Roseobacteraceae</taxon>
        <taxon>Jannaschia</taxon>
    </lineage>
</organism>
<dbReference type="InterPro" id="IPR009936">
    <property type="entry name" value="DUF1468"/>
</dbReference>
<feature type="transmembrane region" description="Helical" evidence="1">
    <location>
        <begin position="103"/>
        <end position="118"/>
    </location>
</feature>
<reference evidence="3 4" key="1">
    <citation type="submission" date="2015-07" db="EMBL/GenBank/DDBJ databases">
        <authorList>
            <person name="Noorani M."/>
        </authorList>
    </citation>
    <scope>NUCLEOTIDE SEQUENCE [LARGE SCALE GENOMIC DNA]</scope>
    <source>
        <strain evidence="3 4">CECT 5088</strain>
    </source>
</reference>
<evidence type="ECO:0000256" key="1">
    <source>
        <dbReference type="SAM" id="Phobius"/>
    </source>
</evidence>